<dbReference type="Proteomes" id="UP001233999">
    <property type="component" value="Unassembled WGS sequence"/>
</dbReference>
<accession>A0AAD7ZVY4</accession>
<reference evidence="1" key="2">
    <citation type="submission" date="2023-05" db="EMBL/GenBank/DDBJ databases">
        <authorList>
            <person name="Fouks B."/>
        </authorList>
    </citation>
    <scope>NUCLEOTIDE SEQUENCE</scope>
    <source>
        <strain evidence="1">Stay&amp;Tobe</strain>
        <tissue evidence="1">Testes</tissue>
    </source>
</reference>
<dbReference type="AlphaFoldDB" id="A0AAD7ZVY4"/>
<feature type="non-terminal residue" evidence="1">
    <location>
        <position position="128"/>
    </location>
</feature>
<reference evidence="1" key="1">
    <citation type="journal article" date="2023" name="IScience">
        <title>Live-bearing cockroach genome reveals convergent evolutionary mechanisms linked to viviparity in insects and beyond.</title>
        <authorList>
            <person name="Fouks B."/>
            <person name="Harrison M.C."/>
            <person name="Mikhailova A.A."/>
            <person name="Marchal E."/>
            <person name="English S."/>
            <person name="Carruthers M."/>
            <person name="Jennings E.C."/>
            <person name="Chiamaka E.L."/>
            <person name="Frigard R.A."/>
            <person name="Pippel M."/>
            <person name="Attardo G.M."/>
            <person name="Benoit J.B."/>
            <person name="Bornberg-Bauer E."/>
            <person name="Tobe S.S."/>
        </authorList>
    </citation>
    <scope>NUCLEOTIDE SEQUENCE</scope>
    <source>
        <strain evidence="1">Stay&amp;Tobe</strain>
    </source>
</reference>
<dbReference type="EMBL" id="JASPKZ010006472">
    <property type="protein sequence ID" value="KAJ9587177.1"/>
    <property type="molecule type" value="Genomic_DNA"/>
</dbReference>
<comment type="caution">
    <text evidence="1">The sequence shown here is derived from an EMBL/GenBank/DDBJ whole genome shotgun (WGS) entry which is preliminary data.</text>
</comment>
<name>A0AAD7ZVY4_DIPPU</name>
<gene>
    <name evidence="1" type="ORF">L9F63_019302</name>
</gene>
<evidence type="ECO:0008006" key="3">
    <source>
        <dbReference type="Google" id="ProtNLM"/>
    </source>
</evidence>
<organism evidence="1 2">
    <name type="scientific">Diploptera punctata</name>
    <name type="common">Pacific beetle cockroach</name>
    <dbReference type="NCBI Taxonomy" id="6984"/>
    <lineage>
        <taxon>Eukaryota</taxon>
        <taxon>Metazoa</taxon>
        <taxon>Ecdysozoa</taxon>
        <taxon>Arthropoda</taxon>
        <taxon>Hexapoda</taxon>
        <taxon>Insecta</taxon>
        <taxon>Pterygota</taxon>
        <taxon>Neoptera</taxon>
        <taxon>Polyneoptera</taxon>
        <taxon>Dictyoptera</taxon>
        <taxon>Blattodea</taxon>
        <taxon>Blaberoidea</taxon>
        <taxon>Blaberidae</taxon>
        <taxon>Diplopterinae</taxon>
        <taxon>Diploptera</taxon>
    </lineage>
</organism>
<protein>
    <recommendedName>
        <fullName evidence="3">VWFC domain-containing protein</fullName>
    </recommendedName>
</protein>
<evidence type="ECO:0000313" key="1">
    <source>
        <dbReference type="EMBL" id="KAJ9587177.1"/>
    </source>
</evidence>
<keyword evidence="2" id="KW-1185">Reference proteome</keyword>
<sequence length="128" mass="13995">VPREDPCEFCLCLDGELFCWWQDLCNSTPSEMNATSTDGSSFTSSNMTQFTTLPTSATATPPRSTAPTTCHVMGTEYKVGEVLPRDTGTCLECVCDSEARVTCSPKDCATHDDYRSSSSLDMFDVDTF</sequence>
<dbReference type="SUPFAM" id="SSF57603">
    <property type="entry name" value="FnI-like domain"/>
    <property type="match status" value="1"/>
</dbReference>
<proteinExistence type="predicted"/>
<evidence type="ECO:0000313" key="2">
    <source>
        <dbReference type="Proteomes" id="UP001233999"/>
    </source>
</evidence>